<dbReference type="InterPro" id="IPR012854">
    <property type="entry name" value="Cu_amine_oxidase-like_N"/>
</dbReference>
<evidence type="ECO:0000313" key="4">
    <source>
        <dbReference type="EMBL" id="SMG28299.1"/>
    </source>
</evidence>
<evidence type="ECO:0000259" key="3">
    <source>
        <dbReference type="Pfam" id="PF07833"/>
    </source>
</evidence>
<evidence type="ECO:0000256" key="2">
    <source>
        <dbReference type="SAM" id="SignalP"/>
    </source>
</evidence>
<feature type="region of interest" description="Disordered" evidence="1">
    <location>
        <begin position="30"/>
        <end position="103"/>
    </location>
</feature>
<feature type="compositionally biased region" description="Polar residues" evidence="1">
    <location>
        <begin position="89"/>
        <end position="103"/>
    </location>
</feature>
<dbReference type="SUPFAM" id="SSF49299">
    <property type="entry name" value="PKD domain"/>
    <property type="match status" value="1"/>
</dbReference>
<feature type="domain" description="Copper amine oxidase-like N-terminal" evidence="3">
    <location>
        <begin position="130"/>
        <end position="235"/>
    </location>
</feature>
<reference evidence="4 5" key="1">
    <citation type="submission" date="2017-04" db="EMBL/GenBank/DDBJ databases">
        <authorList>
            <person name="Afonso C.L."/>
            <person name="Miller P.J."/>
            <person name="Scott M.A."/>
            <person name="Spackman E."/>
            <person name="Goraichik I."/>
            <person name="Dimitrov K.M."/>
            <person name="Suarez D.L."/>
            <person name="Swayne D.E."/>
        </authorList>
    </citation>
    <scope>NUCLEOTIDE SEQUENCE [LARGE SCALE GENOMIC DNA]</scope>
    <source>
        <strain evidence="4 5">11</strain>
    </source>
</reference>
<dbReference type="Proteomes" id="UP000193834">
    <property type="component" value="Unassembled WGS sequence"/>
</dbReference>
<keyword evidence="5" id="KW-1185">Reference proteome</keyword>
<dbReference type="InterPro" id="IPR013783">
    <property type="entry name" value="Ig-like_fold"/>
</dbReference>
<sequence length="740" mass="81909">MSMKWKSLLLACLLATQLTGVANVASAEAARVPAQADSQQSSEQPSQGEGTHVNPALNSNEGQRNKAVEMENPEQEAEEYQGSEGLVGSESNAETESGQDQAAVNASGIDTSIYGDDILVIVANSNLMVLNNVEYRAPQPITVKNGVSFVSLRTLVERFGAQLDYDSKTKESIISFAGKELRYQIGTKSYKVDGTAAAMSGTSYLQDGTFMVPLTSALQAFQMPYKWEAATKRIIVELAAEPVAKFTIAPKDIYATQTEVKVTDESYHPRGLKIINQEWTGLETYYAEPGLHTVTLRVQDESGAWSEPYSVSFNVLPKHEPPVADFKTDKETYKMGELIQYTDLSSADQGFTLEYEWNNNKPAFFEPGRYTITLRVTDNLGYQNEIAKTITVTNDLLYTFEEFNLVYSKPGEVYDFKGSSITSMKLLKPTIRHNQRTMFRSNSPESIVENGIIYQDTITGGTRIFMHHRNATSKNMNLYIVVKNISSTPTTVEVEHYGLAGPNPYPQETGKRAAVKYFDSFRNISGIMSQQVLKPGEAKVFIPELSQTPLKPEHIYSMYADFFANNNVQYQIVALDSNKDVMKELSKLEILESKDNHIRGTFNNADRTFTIDELIGDTDARLVFGDNTNDPIIQGWDAVTGQQRKNAGNYGVLYKVTLNRVAPNTAISFNGRGGSYAGALLVNGETVQLPTNGVLRDANKANIVYRTGDKEEKVEILFTPAAGSSMPVNLIFQQIPKAHS</sequence>
<name>A0A1X7JKI8_9BACL</name>
<feature type="compositionally biased region" description="Acidic residues" evidence="1">
    <location>
        <begin position="71"/>
        <end position="81"/>
    </location>
</feature>
<dbReference type="STRING" id="1852522.SAMN06295960_1683"/>
<protein>
    <submittedName>
        <fullName evidence="4">Copper amine oxidase N-terminal domain-containing protein</fullName>
    </submittedName>
</protein>
<evidence type="ECO:0000313" key="5">
    <source>
        <dbReference type="Proteomes" id="UP000193834"/>
    </source>
</evidence>
<organism evidence="4 5">
    <name type="scientific">Paenibacillus aquistagni</name>
    <dbReference type="NCBI Taxonomy" id="1852522"/>
    <lineage>
        <taxon>Bacteria</taxon>
        <taxon>Bacillati</taxon>
        <taxon>Bacillota</taxon>
        <taxon>Bacilli</taxon>
        <taxon>Bacillales</taxon>
        <taxon>Paenibacillaceae</taxon>
        <taxon>Paenibacillus</taxon>
    </lineage>
</organism>
<evidence type="ECO:0000256" key="1">
    <source>
        <dbReference type="SAM" id="MobiDB-lite"/>
    </source>
</evidence>
<dbReference type="InterPro" id="IPR035986">
    <property type="entry name" value="PKD_dom_sf"/>
</dbReference>
<proteinExistence type="predicted"/>
<keyword evidence="2" id="KW-0732">Signal</keyword>
<dbReference type="Gene3D" id="3.30.457.10">
    <property type="entry name" value="Copper amine oxidase-like, N-terminal domain"/>
    <property type="match status" value="1"/>
</dbReference>
<gene>
    <name evidence="4" type="ORF">SAMN06295960_1683</name>
</gene>
<dbReference type="Pfam" id="PF07833">
    <property type="entry name" value="Cu_amine_oxidN1"/>
    <property type="match status" value="1"/>
</dbReference>
<dbReference type="Gene3D" id="2.60.40.10">
    <property type="entry name" value="Immunoglobulins"/>
    <property type="match status" value="1"/>
</dbReference>
<dbReference type="RefSeq" id="WP_244903316.1">
    <property type="nucleotide sequence ID" value="NZ_FXAZ01000001.1"/>
</dbReference>
<feature type="chain" id="PRO_5038399426" evidence="2">
    <location>
        <begin position="23"/>
        <end position="740"/>
    </location>
</feature>
<accession>A0A1X7JKI8</accession>
<feature type="compositionally biased region" description="Low complexity" evidence="1">
    <location>
        <begin position="33"/>
        <end position="50"/>
    </location>
</feature>
<dbReference type="AlphaFoldDB" id="A0A1X7JKI8"/>
<dbReference type="InterPro" id="IPR036582">
    <property type="entry name" value="Mao_N_sf"/>
</dbReference>
<dbReference type="SUPFAM" id="SSF55383">
    <property type="entry name" value="Copper amine oxidase, domain N"/>
    <property type="match status" value="2"/>
</dbReference>
<dbReference type="EMBL" id="FXAZ01000001">
    <property type="protein sequence ID" value="SMG28299.1"/>
    <property type="molecule type" value="Genomic_DNA"/>
</dbReference>
<feature type="signal peptide" evidence="2">
    <location>
        <begin position="1"/>
        <end position="22"/>
    </location>
</feature>